<reference evidence="4" key="1">
    <citation type="submission" date="2016-10" db="EMBL/GenBank/DDBJ databases">
        <authorList>
            <person name="de Groot N.N."/>
        </authorList>
    </citation>
    <scope>NUCLEOTIDE SEQUENCE [LARGE SCALE GENOMIC DNA]</scope>
    <source>
        <strain evidence="4">CPCC 202695</strain>
    </source>
</reference>
<keyword evidence="6" id="KW-1185">Reference proteome</keyword>
<feature type="chain" id="PRO_5039409881" description="DUF3035 domain-containing protein" evidence="2">
    <location>
        <begin position="27"/>
        <end position="119"/>
    </location>
</feature>
<keyword evidence="2" id="KW-0732">Signal</keyword>
<reference evidence="5" key="2">
    <citation type="submission" date="2016-10" db="EMBL/GenBank/DDBJ databases">
        <authorList>
            <person name="Varghese N."/>
            <person name="Submissions S."/>
        </authorList>
    </citation>
    <scope>NUCLEOTIDE SEQUENCE [LARGE SCALE GENOMIC DNA]</scope>
    <source>
        <strain evidence="5">CPCC 202695</strain>
    </source>
</reference>
<evidence type="ECO:0000313" key="4">
    <source>
        <dbReference type="EMBL" id="SDS10745.1"/>
    </source>
</evidence>
<evidence type="ECO:0008006" key="7">
    <source>
        <dbReference type="Google" id="ProtNLM"/>
    </source>
</evidence>
<dbReference type="STRING" id="589382.SAMN04489721_0786"/>
<protein>
    <recommendedName>
        <fullName evidence="7">DUF3035 domain-containing protein</fullName>
    </recommendedName>
</protein>
<dbReference type="PROSITE" id="PS51257">
    <property type="entry name" value="PROKAR_LIPOPROTEIN"/>
    <property type="match status" value="1"/>
</dbReference>
<reference evidence="3" key="3">
    <citation type="submission" date="2022-06" db="EMBL/GenBank/DDBJ databases">
        <title>Genomic Encyclopedia of Type Strains, Phase III (KMG-III): the genomes of soil and plant-associated and newly described type strains.</title>
        <authorList>
            <person name="Whitman W."/>
        </authorList>
    </citation>
    <scope>NUCLEOTIDE SEQUENCE</scope>
    <source>
        <strain evidence="3">CPCC 202695</strain>
    </source>
</reference>
<sequence length="119" mass="12528">MNTKTGTRAAAALAAAALIASLAGCAGTASKVDTSSKERSLTDVAERQLALRPSSRTDVAERRLLLGEPPVNGGASVTAPRTPAPALPDVAERRQWMRGELNESTAIPDVAERRLWISH</sequence>
<evidence type="ECO:0000256" key="2">
    <source>
        <dbReference type="SAM" id="SignalP"/>
    </source>
</evidence>
<feature type="region of interest" description="Disordered" evidence="1">
    <location>
        <begin position="29"/>
        <end position="88"/>
    </location>
</feature>
<name>A0A1H1PI78_9MICO</name>
<accession>A0A1H1PI78</accession>
<evidence type="ECO:0000313" key="6">
    <source>
        <dbReference type="Proteomes" id="UP000893823"/>
    </source>
</evidence>
<dbReference type="RefSeq" id="WP_092669457.1">
    <property type="nucleotide sequence ID" value="NZ_BMDN01000003.1"/>
</dbReference>
<gene>
    <name evidence="3" type="ORF">BCL57_002077</name>
    <name evidence="4" type="ORF">SAMN04489721_0786</name>
</gene>
<evidence type="ECO:0000313" key="5">
    <source>
        <dbReference type="Proteomes" id="UP000199482"/>
    </source>
</evidence>
<evidence type="ECO:0000313" key="3">
    <source>
        <dbReference type="EMBL" id="MCP2367918.1"/>
    </source>
</evidence>
<organism evidence="4 5">
    <name type="scientific">Agromyces flavus</name>
    <dbReference type="NCBI Taxonomy" id="589382"/>
    <lineage>
        <taxon>Bacteria</taxon>
        <taxon>Bacillati</taxon>
        <taxon>Actinomycetota</taxon>
        <taxon>Actinomycetes</taxon>
        <taxon>Micrococcales</taxon>
        <taxon>Microbacteriaceae</taxon>
        <taxon>Agromyces</taxon>
    </lineage>
</organism>
<dbReference type="Proteomes" id="UP000199482">
    <property type="component" value="Chromosome I"/>
</dbReference>
<dbReference type="EMBL" id="LT629755">
    <property type="protein sequence ID" value="SDS10745.1"/>
    <property type="molecule type" value="Genomic_DNA"/>
</dbReference>
<feature type="signal peptide" evidence="2">
    <location>
        <begin position="1"/>
        <end position="26"/>
    </location>
</feature>
<proteinExistence type="predicted"/>
<evidence type="ECO:0000256" key="1">
    <source>
        <dbReference type="SAM" id="MobiDB-lite"/>
    </source>
</evidence>
<feature type="compositionally biased region" description="Basic and acidic residues" evidence="1">
    <location>
        <begin position="34"/>
        <end position="46"/>
    </location>
</feature>
<dbReference type="EMBL" id="SODL02000003">
    <property type="protein sequence ID" value="MCP2367918.1"/>
    <property type="molecule type" value="Genomic_DNA"/>
</dbReference>
<dbReference type="Proteomes" id="UP000893823">
    <property type="component" value="Unassembled WGS sequence"/>
</dbReference>
<dbReference type="AlphaFoldDB" id="A0A1H1PI78"/>